<evidence type="ECO:0000313" key="2">
    <source>
        <dbReference type="Proteomes" id="UP000024635"/>
    </source>
</evidence>
<keyword evidence="2" id="KW-1185">Reference proteome</keyword>
<reference evidence="2" key="1">
    <citation type="journal article" date="2015" name="Nat. Genet.">
        <title>The genome and transcriptome of the zoonotic hookworm Ancylostoma ceylanicum identify infection-specific gene families.</title>
        <authorList>
            <person name="Schwarz E.M."/>
            <person name="Hu Y."/>
            <person name="Antoshechkin I."/>
            <person name="Miller M.M."/>
            <person name="Sternberg P.W."/>
            <person name="Aroian R.V."/>
        </authorList>
    </citation>
    <scope>NUCLEOTIDE SEQUENCE</scope>
    <source>
        <strain evidence="2">HY135</strain>
    </source>
</reference>
<evidence type="ECO:0000313" key="1">
    <source>
        <dbReference type="EMBL" id="EYB82322.1"/>
    </source>
</evidence>
<sequence>MTTWQRGKVFETAFSLNLYRSSPHPCHCQRVRLLAIVLDTTNSSLTSYTIGTVLLTNRVRSSLLVAVTLSWGIRSCGFFNSISHIDSRCDWSLVMNYFVALGLLCT</sequence>
<dbReference type="AlphaFoldDB" id="A0A016RW25"/>
<comment type="caution">
    <text evidence="1">The sequence shown here is derived from an EMBL/GenBank/DDBJ whole genome shotgun (WGS) entry which is preliminary data.</text>
</comment>
<dbReference type="Proteomes" id="UP000024635">
    <property type="component" value="Unassembled WGS sequence"/>
</dbReference>
<proteinExistence type="predicted"/>
<accession>A0A016RW25</accession>
<dbReference type="EMBL" id="JARK01001698">
    <property type="protein sequence ID" value="EYB82322.1"/>
    <property type="molecule type" value="Genomic_DNA"/>
</dbReference>
<name>A0A016RW25_9BILA</name>
<gene>
    <name evidence="1" type="primary">Acey_s0362.g3505</name>
    <name evidence="1" type="ORF">Y032_0362g3505</name>
</gene>
<protein>
    <submittedName>
        <fullName evidence="1">Uncharacterized protein</fullName>
    </submittedName>
</protein>
<organism evidence="1 2">
    <name type="scientific">Ancylostoma ceylanicum</name>
    <dbReference type="NCBI Taxonomy" id="53326"/>
    <lineage>
        <taxon>Eukaryota</taxon>
        <taxon>Metazoa</taxon>
        <taxon>Ecdysozoa</taxon>
        <taxon>Nematoda</taxon>
        <taxon>Chromadorea</taxon>
        <taxon>Rhabditida</taxon>
        <taxon>Rhabditina</taxon>
        <taxon>Rhabditomorpha</taxon>
        <taxon>Strongyloidea</taxon>
        <taxon>Ancylostomatidae</taxon>
        <taxon>Ancylostomatinae</taxon>
        <taxon>Ancylostoma</taxon>
    </lineage>
</organism>